<feature type="domain" description="ORC1/DEAH AAA+ ATPase" evidence="1">
    <location>
        <begin position="30"/>
        <end position="182"/>
    </location>
</feature>
<evidence type="ECO:0000259" key="1">
    <source>
        <dbReference type="Pfam" id="PF13401"/>
    </source>
</evidence>
<sequence>MISFPRTELALQMVPALMGRTLFGDAHNGLFLSGPRRTGKSTFLQSDLKPALEAQGVVVVYTDLWEDTGRDPATVIADAIGKALEPQLGLVARAAKKAGLDKLSLAGWLQVDTSKIGRLDGLTLVDALRALHETSGKPVALIIDEAQQALTSERGEVAMTSLKSARDQLNSRDAVNLMLVMSGSDRDKLTRLVNSNAAPFFGSQVQRMPPLGSDFIAHVASLVEAQRPLLAPVDQAALQQAFDAIGHRPQLFMTTLGAVLSPFSGIQEHFEDALLSAASEHSRRDEEEMESAFLGLKPIEQVVLWRMLDMGGRFRAFDADALRFYGELLAQPVNVGMTQRALESLRGRTPVLVWKSARGEYAVQDAAMHRWFDQRRKNGTWPPVPRQVQGPGED</sequence>
<dbReference type="InterPro" id="IPR049945">
    <property type="entry name" value="AAA_22"/>
</dbReference>
<evidence type="ECO:0000313" key="3">
    <source>
        <dbReference type="Proteomes" id="UP000197468"/>
    </source>
</evidence>
<dbReference type="SUPFAM" id="SSF52540">
    <property type="entry name" value="P-loop containing nucleoside triphosphate hydrolases"/>
    <property type="match status" value="1"/>
</dbReference>
<dbReference type="RefSeq" id="WP_088385418.1">
    <property type="nucleotide sequence ID" value="NZ_NIOF01000005.1"/>
</dbReference>
<comment type="caution">
    <text evidence="2">The sequence shown here is derived from an EMBL/GenBank/DDBJ whole genome shotgun (WGS) entry which is preliminary data.</text>
</comment>
<dbReference type="EMBL" id="NIOF01000005">
    <property type="protein sequence ID" value="OWQ90397.1"/>
    <property type="molecule type" value="Genomic_DNA"/>
</dbReference>
<dbReference type="GO" id="GO:0016887">
    <property type="term" value="F:ATP hydrolysis activity"/>
    <property type="evidence" value="ECO:0007669"/>
    <property type="project" value="InterPro"/>
</dbReference>
<dbReference type="Pfam" id="PF13401">
    <property type="entry name" value="AAA_22"/>
    <property type="match status" value="1"/>
</dbReference>
<dbReference type="InterPro" id="IPR027417">
    <property type="entry name" value="P-loop_NTPase"/>
</dbReference>
<dbReference type="AlphaFoldDB" id="A0A246JD21"/>
<organism evidence="2 3">
    <name type="scientific">Roseateles aquatilis</name>
    <dbReference type="NCBI Taxonomy" id="431061"/>
    <lineage>
        <taxon>Bacteria</taxon>
        <taxon>Pseudomonadati</taxon>
        <taxon>Pseudomonadota</taxon>
        <taxon>Betaproteobacteria</taxon>
        <taxon>Burkholderiales</taxon>
        <taxon>Sphaerotilaceae</taxon>
        <taxon>Roseateles</taxon>
    </lineage>
</organism>
<gene>
    <name evidence="2" type="ORF">CDN99_13670</name>
</gene>
<dbReference type="Gene3D" id="3.40.50.300">
    <property type="entry name" value="P-loop containing nucleotide triphosphate hydrolases"/>
    <property type="match status" value="1"/>
</dbReference>
<proteinExistence type="predicted"/>
<keyword evidence="3" id="KW-1185">Reference proteome</keyword>
<name>A0A246JD21_9BURK</name>
<dbReference type="Proteomes" id="UP000197468">
    <property type="component" value="Unassembled WGS sequence"/>
</dbReference>
<reference evidence="2 3" key="1">
    <citation type="journal article" date="2008" name="Int. J. Syst. Evol. Microbiol.">
        <title>Description of Roseateles aquatilis sp. nov. and Roseateles terrae sp. nov., in the class Betaproteobacteria, and emended description of the genus Roseateles.</title>
        <authorList>
            <person name="Gomila M."/>
            <person name="Bowien B."/>
            <person name="Falsen E."/>
            <person name="Moore E.R."/>
            <person name="Lalucat J."/>
        </authorList>
    </citation>
    <scope>NUCLEOTIDE SEQUENCE [LARGE SCALE GENOMIC DNA]</scope>
    <source>
        <strain evidence="2 3">CCUG 48205</strain>
    </source>
</reference>
<evidence type="ECO:0000313" key="2">
    <source>
        <dbReference type="EMBL" id="OWQ90397.1"/>
    </source>
</evidence>
<accession>A0A246JD21</accession>
<protein>
    <submittedName>
        <fullName evidence="2">ATPase</fullName>
    </submittedName>
</protein>
<dbReference type="OrthoDB" id="8576717at2"/>